<evidence type="ECO:0000256" key="1">
    <source>
        <dbReference type="SAM" id="MobiDB-lite"/>
    </source>
</evidence>
<dbReference type="Proteomes" id="UP000738359">
    <property type="component" value="Unassembled WGS sequence"/>
</dbReference>
<sequence>MTATAANQRALPRYPLPFAPSSSSTATSDVSLPHTDPAGHCPNPSPVEYKLSKISSASAEAAAVRMAQQAAALEELRRMKENKEKELKEANESALQKLLHGLSESTD</sequence>
<evidence type="ECO:0000313" key="2">
    <source>
        <dbReference type="EMBL" id="KAF9949370.1"/>
    </source>
</evidence>
<dbReference type="EMBL" id="JAAAHY010001416">
    <property type="protein sequence ID" value="KAF9949370.1"/>
    <property type="molecule type" value="Genomic_DNA"/>
</dbReference>
<accession>A0A9P6IV98</accession>
<proteinExistence type="predicted"/>
<reference evidence="2" key="1">
    <citation type="journal article" date="2020" name="Fungal Divers.">
        <title>Resolving the Mortierellaceae phylogeny through synthesis of multi-gene phylogenetics and phylogenomics.</title>
        <authorList>
            <person name="Vandepol N."/>
            <person name="Liber J."/>
            <person name="Desiro A."/>
            <person name="Na H."/>
            <person name="Kennedy M."/>
            <person name="Barry K."/>
            <person name="Grigoriev I.V."/>
            <person name="Miller A.N."/>
            <person name="O'Donnell K."/>
            <person name="Stajich J.E."/>
            <person name="Bonito G."/>
        </authorList>
    </citation>
    <scope>NUCLEOTIDE SEQUENCE</scope>
    <source>
        <strain evidence="2">CK1249</strain>
    </source>
</reference>
<feature type="region of interest" description="Disordered" evidence="1">
    <location>
        <begin position="1"/>
        <end position="46"/>
    </location>
</feature>
<dbReference type="AlphaFoldDB" id="A0A9P6IV98"/>
<feature type="region of interest" description="Disordered" evidence="1">
    <location>
        <begin position="83"/>
        <end position="107"/>
    </location>
</feature>
<protein>
    <submittedName>
        <fullName evidence="2">Uncharacterized protein</fullName>
    </submittedName>
</protein>
<organism evidence="2 3">
    <name type="scientific">Mortierella alpina</name>
    <name type="common">Oleaginous fungus</name>
    <name type="synonym">Mortierella renispora</name>
    <dbReference type="NCBI Taxonomy" id="64518"/>
    <lineage>
        <taxon>Eukaryota</taxon>
        <taxon>Fungi</taxon>
        <taxon>Fungi incertae sedis</taxon>
        <taxon>Mucoromycota</taxon>
        <taxon>Mortierellomycotina</taxon>
        <taxon>Mortierellomycetes</taxon>
        <taxon>Mortierellales</taxon>
        <taxon>Mortierellaceae</taxon>
        <taxon>Mortierella</taxon>
    </lineage>
</organism>
<gene>
    <name evidence="2" type="ORF">BGZ70_001804</name>
</gene>
<comment type="caution">
    <text evidence="2">The sequence shown here is derived from an EMBL/GenBank/DDBJ whole genome shotgun (WGS) entry which is preliminary data.</text>
</comment>
<name>A0A9P6IV98_MORAP</name>
<evidence type="ECO:0000313" key="3">
    <source>
        <dbReference type="Proteomes" id="UP000738359"/>
    </source>
</evidence>
<feature type="compositionally biased region" description="Low complexity" evidence="1">
    <location>
        <begin position="19"/>
        <end position="33"/>
    </location>
</feature>
<keyword evidence="3" id="KW-1185">Reference proteome</keyword>